<dbReference type="RefSeq" id="XP_062663284.1">
    <property type="nucleotide sequence ID" value="XM_062808567.1"/>
</dbReference>
<organism evidence="1 2">
    <name type="scientific">Chaetomium fimeti</name>
    <dbReference type="NCBI Taxonomy" id="1854472"/>
    <lineage>
        <taxon>Eukaryota</taxon>
        <taxon>Fungi</taxon>
        <taxon>Dikarya</taxon>
        <taxon>Ascomycota</taxon>
        <taxon>Pezizomycotina</taxon>
        <taxon>Sordariomycetes</taxon>
        <taxon>Sordariomycetidae</taxon>
        <taxon>Sordariales</taxon>
        <taxon>Chaetomiaceae</taxon>
        <taxon>Chaetomium</taxon>
    </lineage>
</organism>
<accession>A0AAE0HNE4</accession>
<sequence>MNGSLRSRGSRSLASLSAYPNMQILPALARKLKGLQVAPFSWRLFHGACLIAPRAWPLRYRARVVLDLFCSLSCPSGMAVTWTPRKALIHIAYLSSHLGRGPELQAVVERSYVKDDISNSAVTLQQYVLTLLLSGYTLDLDWQRALLCPWRRG</sequence>
<reference evidence="1" key="1">
    <citation type="journal article" date="2023" name="Mol. Phylogenet. Evol.">
        <title>Genome-scale phylogeny and comparative genomics of the fungal order Sordariales.</title>
        <authorList>
            <person name="Hensen N."/>
            <person name="Bonometti L."/>
            <person name="Westerberg I."/>
            <person name="Brannstrom I.O."/>
            <person name="Guillou S."/>
            <person name="Cros-Aarteil S."/>
            <person name="Calhoun S."/>
            <person name="Haridas S."/>
            <person name="Kuo A."/>
            <person name="Mondo S."/>
            <person name="Pangilinan J."/>
            <person name="Riley R."/>
            <person name="LaButti K."/>
            <person name="Andreopoulos B."/>
            <person name="Lipzen A."/>
            <person name="Chen C."/>
            <person name="Yan M."/>
            <person name="Daum C."/>
            <person name="Ng V."/>
            <person name="Clum A."/>
            <person name="Steindorff A."/>
            <person name="Ohm R.A."/>
            <person name="Martin F."/>
            <person name="Silar P."/>
            <person name="Natvig D.O."/>
            <person name="Lalanne C."/>
            <person name="Gautier V."/>
            <person name="Ament-Velasquez S.L."/>
            <person name="Kruys A."/>
            <person name="Hutchinson M.I."/>
            <person name="Powell A.J."/>
            <person name="Barry K."/>
            <person name="Miller A.N."/>
            <person name="Grigoriev I.V."/>
            <person name="Debuchy R."/>
            <person name="Gladieux P."/>
            <person name="Hiltunen Thoren M."/>
            <person name="Johannesson H."/>
        </authorList>
    </citation>
    <scope>NUCLEOTIDE SEQUENCE</scope>
    <source>
        <strain evidence="1">CBS 168.71</strain>
    </source>
</reference>
<reference evidence="1" key="2">
    <citation type="submission" date="2023-06" db="EMBL/GenBank/DDBJ databases">
        <authorList>
            <consortium name="Lawrence Berkeley National Laboratory"/>
            <person name="Haridas S."/>
            <person name="Hensen N."/>
            <person name="Bonometti L."/>
            <person name="Westerberg I."/>
            <person name="Brannstrom I.O."/>
            <person name="Guillou S."/>
            <person name="Cros-Aarteil S."/>
            <person name="Calhoun S."/>
            <person name="Kuo A."/>
            <person name="Mondo S."/>
            <person name="Pangilinan J."/>
            <person name="Riley R."/>
            <person name="Labutti K."/>
            <person name="Andreopoulos B."/>
            <person name="Lipzen A."/>
            <person name="Chen C."/>
            <person name="Yanf M."/>
            <person name="Daum C."/>
            <person name="Ng V."/>
            <person name="Clum A."/>
            <person name="Steindorff A."/>
            <person name="Ohm R."/>
            <person name="Martin F."/>
            <person name="Silar P."/>
            <person name="Natvig D."/>
            <person name="Lalanne C."/>
            <person name="Gautier V."/>
            <person name="Ament-Velasquez S.L."/>
            <person name="Kruys A."/>
            <person name="Hutchinson M.I."/>
            <person name="Powell A.J."/>
            <person name="Barry K."/>
            <person name="Miller A.N."/>
            <person name="Grigoriev I.V."/>
            <person name="Debuchy R."/>
            <person name="Gladieux P."/>
            <person name="Thoren M.H."/>
            <person name="Johannesson H."/>
        </authorList>
    </citation>
    <scope>NUCLEOTIDE SEQUENCE</scope>
    <source>
        <strain evidence="1">CBS 168.71</strain>
    </source>
</reference>
<evidence type="ECO:0000313" key="2">
    <source>
        <dbReference type="Proteomes" id="UP001278766"/>
    </source>
</evidence>
<dbReference type="EMBL" id="JAUEPN010000001">
    <property type="protein sequence ID" value="KAK3299770.1"/>
    <property type="molecule type" value="Genomic_DNA"/>
</dbReference>
<dbReference type="AlphaFoldDB" id="A0AAE0HNE4"/>
<comment type="caution">
    <text evidence="1">The sequence shown here is derived from an EMBL/GenBank/DDBJ whole genome shotgun (WGS) entry which is preliminary data.</text>
</comment>
<keyword evidence="2" id="KW-1185">Reference proteome</keyword>
<proteinExistence type="predicted"/>
<dbReference type="GeneID" id="87845515"/>
<gene>
    <name evidence="1" type="ORF">B0H64DRAFT_650</name>
</gene>
<name>A0AAE0HNE4_9PEZI</name>
<protein>
    <submittedName>
        <fullName evidence="1">Uncharacterized protein</fullName>
    </submittedName>
</protein>
<evidence type="ECO:0000313" key="1">
    <source>
        <dbReference type="EMBL" id="KAK3299770.1"/>
    </source>
</evidence>
<dbReference type="Proteomes" id="UP001278766">
    <property type="component" value="Unassembled WGS sequence"/>
</dbReference>